<proteinExistence type="predicted"/>
<evidence type="ECO:0000256" key="1">
    <source>
        <dbReference type="SAM" id="MobiDB-lite"/>
    </source>
</evidence>
<evidence type="ECO:0000313" key="3">
    <source>
        <dbReference type="Proteomes" id="UP000664132"/>
    </source>
</evidence>
<sequence>MSSQTEEPLVPGHVGFNDAHTLLDAEEQSTSRSNSNSSQKSRSQSQYQPEISLPTQNKGAKVAEVNIGDERRRSVVREEEVGYDENEAGVGGRGGRG</sequence>
<dbReference type="AlphaFoldDB" id="A0A8H7TGT8"/>
<reference evidence="2" key="1">
    <citation type="submission" date="2021-02" db="EMBL/GenBank/DDBJ databases">
        <title>Genome sequence Cadophora malorum strain M34.</title>
        <authorList>
            <person name="Stefanovic E."/>
            <person name="Vu D."/>
            <person name="Scully C."/>
            <person name="Dijksterhuis J."/>
            <person name="Roader J."/>
            <person name="Houbraken J."/>
        </authorList>
    </citation>
    <scope>NUCLEOTIDE SEQUENCE</scope>
    <source>
        <strain evidence="2">M34</strain>
    </source>
</reference>
<feature type="compositionally biased region" description="Low complexity" evidence="1">
    <location>
        <begin position="28"/>
        <end position="48"/>
    </location>
</feature>
<gene>
    <name evidence="2" type="ORF">IFR04_007495</name>
</gene>
<dbReference type="EMBL" id="JAFJYH010000107">
    <property type="protein sequence ID" value="KAG4419347.1"/>
    <property type="molecule type" value="Genomic_DNA"/>
</dbReference>
<feature type="compositionally biased region" description="Basic and acidic residues" evidence="1">
    <location>
        <begin position="68"/>
        <end position="80"/>
    </location>
</feature>
<name>A0A8H7TGT8_9HELO</name>
<comment type="caution">
    <text evidence="2">The sequence shown here is derived from an EMBL/GenBank/DDBJ whole genome shotgun (WGS) entry which is preliminary data.</text>
</comment>
<organism evidence="2 3">
    <name type="scientific">Cadophora malorum</name>
    <dbReference type="NCBI Taxonomy" id="108018"/>
    <lineage>
        <taxon>Eukaryota</taxon>
        <taxon>Fungi</taxon>
        <taxon>Dikarya</taxon>
        <taxon>Ascomycota</taxon>
        <taxon>Pezizomycotina</taxon>
        <taxon>Leotiomycetes</taxon>
        <taxon>Helotiales</taxon>
        <taxon>Ploettnerulaceae</taxon>
        <taxon>Cadophora</taxon>
    </lineage>
</organism>
<accession>A0A8H7TGT8</accession>
<protein>
    <submittedName>
        <fullName evidence="2">Uncharacterized protein</fullName>
    </submittedName>
</protein>
<keyword evidence="3" id="KW-1185">Reference proteome</keyword>
<evidence type="ECO:0000313" key="2">
    <source>
        <dbReference type="EMBL" id="KAG4419347.1"/>
    </source>
</evidence>
<dbReference type="Proteomes" id="UP000664132">
    <property type="component" value="Unassembled WGS sequence"/>
</dbReference>
<feature type="region of interest" description="Disordered" evidence="1">
    <location>
        <begin position="1"/>
        <end position="97"/>
    </location>
</feature>